<feature type="coiled-coil region" evidence="1">
    <location>
        <begin position="190"/>
        <end position="217"/>
    </location>
</feature>
<keyword evidence="1" id="KW-0175">Coiled coil</keyword>
<evidence type="ECO:0000256" key="3">
    <source>
        <dbReference type="SAM" id="Phobius"/>
    </source>
</evidence>
<accession>A0ABV2BU66</accession>
<evidence type="ECO:0000256" key="2">
    <source>
        <dbReference type="SAM" id="MobiDB-lite"/>
    </source>
</evidence>
<gene>
    <name evidence="4" type="ORF">ABVT43_09395</name>
</gene>
<dbReference type="Proteomes" id="UP001548189">
    <property type="component" value="Unassembled WGS sequence"/>
</dbReference>
<protein>
    <recommendedName>
        <fullName evidence="6">DNA topoisomerase I</fullName>
    </recommendedName>
</protein>
<evidence type="ECO:0000313" key="4">
    <source>
        <dbReference type="EMBL" id="MET1255338.1"/>
    </source>
</evidence>
<proteinExistence type="predicted"/>
<keyword evidence="3" id="KW-0472">Membrane</keyword>
<reference evidence="4 5" key="1">
    <citation type="submission" date="2024-06" db="EMBL/GenBank/DDBJ databases">
        <authorList>
            <person name="Li F."/>
        </authorList>
    </citation>
    <scope>NUCLEOTIDE SEQUENCE [LARGE SCALE GENOMIC DNA]</scope>
    <source>
        <strain evidence="4 5">GXAS 311</strain>
    </source>
</reference>
<keyword evidence="3" id="KW-1133">Transmembrane helix</keyword>
<keyword evidence="5" id="KW-1185">Reference proteome</keyword>
<keyword evidence="3" id="KW-0812">Transmembrane</keyword>
<comment type="caution">
    <text evidence="4">The sequence shown here is derived from an EMBL/GenBank/DDBJ whole genome shotgun (WGS) entry which is preliminary data.</text>
</comment>
<organism evidence="4 5">
    <name type="scientific">Aliikangiella maris</name>
    <dbReference type="NCBI Taxonomy" id="3162458"/>
    <lineage>
        <taxon>Bacteria</taxon>
        <taxon>Pseudomonadati</taxon>
        <taxon>Pseudomonadota</taxon>
        <taxon>Gammaproteobacteria</taxon>
        <taxon>Oceanospirillales</taxon>
        <taxon>Pleioneaceae</taxon>
        <taxon>Aliikangiella</taxon>
    </lineage>
</organism>
<feature type="region of interest" description="Disordered" evidence="2">
    <location>
        <begin position="225"/>
        <end position="257"/>
    </location>
</feature>
<evidence type="ECO:0008006" key="6">
    <source>
        <dbReference type="Google" id="ProtNLM"/>
    </source>
</evidence>
<feature type="transmembrane region" description="Helical" evidence="3">
    <location>
        <begin position="6"/>
        <end position="24"/>
    </location>
</feature>
<dbReference type="RefSeq" id="WP_353895923.1">
    <property type="nucleotide sequence ID" value="NZ_JBEVCJ010000009.1"/>
</dbReference>
<name>A0ABV2BU66_9GAMM</name>
<evidence type="ECO:0000256" key="1">
    <source>
        <dbReference type="SAM" id="Coils"/>
    </source>
</evidence>
<evidence type="ECO:0000313" key="5">
    <source>
        <dbReference type="Proteomes" id="UP001548189"/>
    </source>
</evidence>
<sequence length="257" mass="28971">MNFTIILSITIILIGCVAVITFIQKREEQKAALRQRISQYRYRANQASTILSNISHLPVGPETRKILIQYTLANLKAIQHLVPDDSTNNRNIDILKENLNQPASPVDSQSLNIPSDLEQLKVQINQLSKLAKYILKVRKTSGGLSGLVPQAINRIMGLISESKICAYIQQGKDSLAKHEYVQAQREFSTAQVMMAKVTNKNERLKKLEKDLLELIMSTPQKAFNTELSFDDAPKQEPTEVSQDEAPDDTLFGPKKKW</sequence>
<dbReference type="EMBL" id="JBEVCJ010000009">
    <property type="protein sequence ID" value="MET1255338.1"/>
    <property type="molecule type" value="Genomic_DNA"/>
</dbReference>